<sequence length="63" mass="6922">MKKRKLILSKKLLLKKDNIIVLNAQQQANLAGGLPLTYWSGCCIETDELTCPAGCVRTSRATC</sequence>
<evidence type="ECO:0000313" key="2">
    <source>
        <dbReference type="Proteomes" id="UP000281028"/>
    </source>
</evidence>
<keyword evidence="2" id="KW-1185">Reference proteome</keyword>
<dbReference type="AlphaFoldDB" id="A0A3S1DQL4"/>
<comment type="caution">
    <text evidence="1">The sequence shown here is derived from an EMBL/GenBank/DDBJ whole genome shotgun (WGS) entry which is preliminary data.</text>
</comment>
<dbReference type="InterPro" id="IPR058238">
    <property type="entry name" value="Lant_leader_dom"/>
</dbReference>
<dbReference type="Proteomes" id="UP000281028">
    <property type="component" value="Unassembled WGS sequence"/>
</dbReference>
<accession>A0A3S1DQL4</accession>
<evidence type="ECO:0000313" key="1">
    <source>
        <dbReference type="EMBL" id="NSL90922.1"/>
    </source>
</evidence>
<dbReference type="RefSeq" id="WP_127037036.1">
    <property type="nucleotide sequence ID" value="NZ_JAABOK010000018.1"/>
</dbReference>
<protein>
    <submittedName>
        <fullName evidence="1">Uncharacterized protein</fullName>
    </submittedName>
</protein>
<dbReference type="EMBL" id="RIAR02000001">
    <property type="protein sequence ID" value="NSL90922.1"/>
    <property type="molecule type" value="Genomic_DNA"/>
</dbReference>
<proteinExistence type="predicted"/>
<organism evidence="1 2">
    <name type="scientific">Chitinophaga solisilvae</name>
    <dbReference type="NCBI Taxonomy" id="1233460"/>
    <lineage>
        <taxon>Bacteria</taxon>
        <taxon>Pseudomonadati</taxon>
        <taxon>Bacteroidota</taxon>
        <taxon>Chitinophagia</taxon>
        <taxon>Chitinophagales</taxon>
        <taxon>Chitinophagaceae</taxon>
        <taxon>Chitinophaga</taxon>
    </lineage>
</organism>
<reference evidence="1" key="1">
    <citation type="submission" date="2020-05" db="EMBL/GenBank/DDBJ databases">
        <title>Chitinophaga laudate sp. nov., isolated from a tropical peat swamp.</title>
        <authorList>
            <person name="Goh C.B.S."/>
            <person name="Lee M.S."/>
            <person name="Parimannan S."/>
            <person name="Pasbakhsh P."/>
            <person name="Yule C.M."/>
            <person name="Rajandas H."/>
            <person name="Loke S."/>
            <person name="Croft L."/>
            <person name="Tan J.B.L."/>
        </authorList>
    </citation>
    <scope>NUCLEOTIDE SEQUENCE</scope>
    <source>
        <strain evidence="1">Mgbs1</strain>
    </source>
</reference>
<name>A0A3S1DQL4_9BACT</name>
<gene>
    <name evidence="1" type="ORF">ECE50_029125</name>
</gene>
<dbReference type="OrthoDB" id="680673at2"/>
<dbReference type="NCBIfam" id="NF038153">
    <property type="entry name" value="lant_leader_L1a"/>
    <property type="match status" value="1"/>
</dbReference>